<dbReference type="Pfam" id="PF13439">
    <property type="entry name" value="Glyco_transf_4"/>
    <property type="match status" value="1"/>
</dbReference>
<proteinExistence type="predicted"/>
<keyword evidence="3" id="KW-0808">Transferase</keyword>
<reference evidence="4" key="1">
    <citation type="submission" date="2020-07" db="EMBL/GenBank/DDBJ databases">
        <title>Metabolic diversity and evolutionary history of the archaeal phylum ###Micrarchaeota### uncovered from a freshwater lake metagenome.</title>
        <authorList>
            <person name="Kadnikov V.V."/>
            <person name="Savvichev A.S."/>
            <person name="Mardanov A.V."/>
            <person name="Beletsky A.V."/>
            <person name="Chupakov A.V."/>
            <person name="Kokryatskaya N.M."/>
            <person name="Pimenov N.V."/>
            <person name="Ravin N.V."/>
        </authorList>
    </citation>
    <scope>NUCLEOTIDE SEQUENCE [LARGE SCALE GENOMIC DNA]</scope>
</reference>
<evidence type="ECO:0000313" key="4">
    <source>
        <dbReference type="Proteomes" id="UP000510821"/>
    </source>
</evidence>
<dbReference type="KEGG" id="flt:Sv326_1265"/>
<name>A0A7D6BGG2_FERL1</name>
<dbReference type="Gene3D" id="3.40.50.2000">
    <property type="entry name" value="Glycogen Phosphorylase B"/>
    <property type="match status" value="2"/>
</dbReference>
<dbReference type="EMBL" id="CP058998">
    <property type="protein sequence ID" value="QLJ53440.1"/>
    <property type="molecule type" value="Genomic_DNA"/>
</dbReference>
<dbReference type="GO" id="GO:0016757">
    <property type="term" value="F:glycosyltransferase activity"/>
    <property type="evidence" value="ECO:0007669"/>
    <property type="project" value="InterPro"/>
</dbReference>
<evidence type="ECO:0000313" key="3">
    <source>
        <dbReference type="EMBL" id="QLJ53440.1"/>
    </source>
</evidence>
<dbReference type="Pfam" id="PF00534">
    <property type="entry name" value="Glycos_transf_1"/>
    <property type="match status" value="1"/>
</dbReference>
<organism evidence="3 4">
    <name type="scientific">Fermentimicrarchaeum limneticum</name>
    <dbReference type="NCBI Taxonomy" id="2795018"/>
    <lineage>
        <taxon>Archaea</taxon>
        <taxon>Candidatus Micrarchaeota</taxon>
        <taxon>Candidatus Fermentimicrarchaeales</taxon>
        <taxon>Candidatus Fermentimicrarchaeaceae</taxon>
        <taxon>Candidatus Fermentimicrarchaeum</taxon>
    </lineage>
</organism>
<protein>
    <submittedName>
        <fullName evidence="3">Glycosyl transferases group 1</fullName>
    </submittedName>
</protein>
<feature type="domain" description="Glycosyltransferase subfamily 4-like N-terminal" evidence="2">
    <location>
        <begin position="3"/>
        <end position="157"/>
    </location>
</feature>
<dbReference type="AlphaFoldDB" id="A0A7D6BGG2"/>
<dbReference type="InterPro" id="IPR028098">
    <property type="entry name" value="Glyco_trans_4-like_N"/>
</dbReference>
<accession>A0A7D6BGG2</accession>
<evidence type="ECO:0000259" key="1">
    <source>
        <dbReference type="Pfam" id="PF00534"/>
    </source>
</evidence>
<feature type="domain" description="Glycosyl transferase family 1" evidence="1">
    <location>
        <begin position="173"/>
        <end position="324"/>
    </location>
</feature>
<gene>
    <name evidence="3" type="ORF">Sv326_1265</name>
</gene>
<dbReference type="SUPFAM" id="SSF53756">
    <property type="entry name" value="UDP-Glycosyltransferase/glycogen phosphorylase"/>
    <property type="match status" value="1"/>
</dbReference>
<sequence>MHSGIEVVTHNLVTELEKRSIETEVVSLSESEMNLIPKFARVSISAVLLKKLLSSKSRFDIIHANAWSACVLKFIKDKPSIATAHGTVRGLLALTGDLAPLPSQLYTSLVTQNLEKIGFRNARQVAAVSHSCRMELITDYHIPEERVNVVYNGIDVSKVRRVKTNLKDEFGCENLLLFLGRLTKQKGAEFLMTAMPMLKGYDAKLVIAGTGPEQDNLQRMVSELKLEERVVFAGAVDERRKLELLSASDVFVCPSLWESFGVVLLEAMACETPIVASRVASIPEIVGEDGVLVEPRNPQSISDGIARMLKDKKASRKLAGKARKHLLKNFTAQKMAERYIELYKKLL</sequence>
<dbReference type="CDD" id="cd03801">
    <property type="entry name" value="GT4_PimA-like"/>
    <property type="match status" value="1"/>
</dbReference>
<dbReference type="Proteomes" id="UP000510821">
    <property type="component" value="Chromosome"/>
</dbReference>
<dbReference type="InterPro" id="IPR001296">
    <property type="entry name" value="Glyco_trans_1"/>
</dbReference>
<dbReference type="PANTHER" id="PTHR12526">
    <property type="entry name" value="GLYCOSYLTRANSFERASE"/>
    <property type="match status" value="1"/>
</dbReference>
<evidence type="ECO:0000259" key="2">
    <source>
        <dbReference type="Pfam" id="PF13439"/>
    </source>
</evidence>